<evidence type="ECO:0000313" key="2">
    <source>
        <dbReference type="EMBL" id="WBM79854.1"/>
    </source>
</evidence>
<proteinExistence type="predicted"/>
<accession>A0ABY7NC39</accession>
<dbReference type="InterPro" id="IPR040511">
    <property type="entry name" value="AGS_C"/>
</dbReference>
<feature type="domain" description="Adenylyl/Guanylyl and SMODS C-terminal sensor" evidence="1">
    <location>
        <begin position="2"/>
        <end position="78"/>
    </location>
</feature>
<dbReference type="Pfam" id="PF18134">
    <property type="entry name" value="AGS_C"/>
    <property type="match status" value="1"/>
</dbReference>
<evidence type="ECO:0000259" key="1">
    <source>
        <dbReference type="Pfam" id="PF18134"/>
    </source>
</evidence>
<organism evidence="2 3">
    <name type="scientific">Cryobacterium breve</name>
    <dbReference type="NCBI Taxonomy" id="1259258"/>
    <lineage>
        <taxon>Bacteria</taxon>
        <taxon>Bacillati</taxon>
        <taxon>Actinomycetota</taxon>
        <taxon>Actinomycetes</taxon>
        <taxon>Micrococcales</taxon>
        <taxon>Microbacteriaceae</taxon>
        <taxon>Cryobacterium</taxon>
    </lineage>
</organism>
<protein>
    <recommendedName>
        <fullName evidence="1">Adenylyl/Guanylyl and SMODS C-terminal sensor domain-containing protein</fullName>
    </recommendedName>
</protein>
<sequence length="79" mass="8991">MKFKIEGLALRGPYEIYWKIRNYGEEAKRANSLRGDIQKDTGTQSWSESTLSVGRHYVEAMIVKDGVCVAKSRQDVIVI</sequence>
<keyword evidence="3" id="KW-1185">Reference proteome</keyword>
<gene>
    <name evidence="2" type="ORF">KIV56_17050</name>
</gene>
<dbReference type="EMBL" id="CP075584">
    <property type="protein sequence ID" value="WBM79854.1"/>
    <property type="molecule type" value="Genomic_DNA"/>
</dbReference>
<evidence type="ECO:0000313" key="3">
    <source>
        <dbReference type="Proteomes" id="UP001212421"/>
    </source>
</evidence>
<name>A0ABY7NC39_9MICO</name>
<dbReference type="Proteomes" id="UP001212421">
    <property type="component" value="Chromosome"/>
</dbReference>
<reference evidence="2 3" key="1">
    <citation type="submission" date="2021-05" db="EMBL/GenBank/DDBJ databases">
        <authorList>
            <person name="Kumar R."/>
            <person name="Kumar A."/>
            <person name="Mukhia S."/>
        </authorList>
    </citation>
    <scope>NUCLEOTIDE SEQUENCE [LARGE SCALE GENOMIC DNA]</scope>
    <source>
        <strain evidence="2 3">ERMR7:08</strain>
    </source>
</reference>